<accession>A0A2D3I4X6</accession>
<evidence type="ECO:0000313" key="1">
    <source>
        <dbReference type="EMBL" id="ATU83436.1"/>
    </source>
</evidence>
<reference evidence="1" key="1">
    <citation type="journal article" date="2018" name="Aquaculture">
        <title>Complete genome sequence of a white spot syndrome virus associated with a disease incursion in Australia.</title>
        <authorList>
            <person name="Oakey J."/>
            <person name="Smith C.S."/>
        </authorList>
    </citation>
    <scope>NUCLEOTIDE SEQUENCE [LARGE SCALE GENOMIC DNA]</scope>
    <source>
        <strain evidence="1">WSSV-AU</strain>
    </source>
</reference>
<sequence length="281" mass="31589">MAVNLDNVLVNINNKDEDLTKLVSEAIKRRAKTVFDTKNQAGFDMRRQVEAALYEAISKKKEKAIKAFDELIQERSDEITPLTTMQYEEWVNRTITPSLTTENLLGDVEHADFLLDRMTPVSEEDIEGFAASTFKEVSDSKTATVIVKADCETGDIDEVYNLAPSFGVTQEIKIYRSNNSSELDNVADSFHIYKISATDSDSGNTKKLLYGLRNKKAGYTCLCRIFAEIESDGIMANTNIGVAENNRDEIDENEEGKYGFLIPKQPAGAKLIIYFFLNCWT</sequence>
<dbReference type="Proteomes" id="UP000267516">
    <property type="component" value="Segment"/>
</dbReference>
<organism evidence="1">
    <name type="scientific">White spot syndrome virus</name>
    <dbReference type="NCBI Taxonomy" id="342409"/>
    <lineage>
        <taxon>Viruses</taxon>
        <taxon>Viruses incertae sedis</taxon>
        <taxon>Naldaviricetes</taxon>
        <taxon>Nimaviridae</taxon>
        <taxon>Whispovirus</taxon>
    </lineage>
</organism>
<proteinExistence type="predicted"/>
<protein>
    <submittedName>
        <fullName evidence="1">ORF299</fullName>
    </submittedName>
</protein>
<dbReference type="EMBL" id="MF768985">
    <property type="protein sequence ID" value="ATU83436.1"/>
    <property type="molecule type" value="Genomic_DNA"/>
</dbReference>
<name>A0A2D3I4X6_9VIRU</name>